<dbReference type="PANTHER" id="PTHR11361">
    <property type="entry name" value="DNA MISMATCH REPAIR PROTEIN MUTS FAMILY MEMBER"/>
    <property type="match status" value="1"/>
</dbReference>
<evidence type="ECO:0000256" key="1">
    <source>
        <dbReference type="ARBA" id="ARBA00006271"/>
    </source>
</evidence>
<dbReference type="InterPro" id="IPR045076">
    <property type="entry name" value="MutS"/>
</dbReference>
<dbReference type="OrthoDB" id="10252754at2759"/>
<dbReference type="SUPFAM" id="SSF52540">
    <property type="entry name" value="P-loop containing nucleoside triphosphate hydrolases"/>
    <property type="match status" value="1"/>
</dbReference>
<protein>
    <recommendedName>
        <fullName evidence="8">DNA mismatch repair proteins mutS family domain-containing protein</fullName>
    </recommendedName>
</protein>
<dbReference type="Pfam" id="PF05190">
    <property type="entry name" value="MutS_IV"/>
    <property type="match status" value="1"/>
</dbReference>
<dbReference type="InterPro" id="IPR027417">
    <property type="entry name" value="P-loop_NTPase"/>
</dbReference>
<evidence type="ECO:0000256" key="5">
    <source>
        <dbReference type="ARBA" id="ARBA00023125"/>
    </source>
</evidence>
<dbReference type="PIRSF" id="PIRSF037677">
    <property type="entry name" value="DNA_mis_repair_Msh6"/>
    <property type="match status" value="1"/>
</dbReference>
<comment type="function">
    <text evidence="6">Component of the post-replicative DNA mismatch repair system (MMR).</text>
</comment>
<comment type="caution">
    <text evidence="9">The sequence shown here is derived from an EMBL/GenBank/DDBJ whole genome shotgun (WGS) entry which is preliminary data.</text>
</comment>
<dbReference type="SMART" id="SM00534">
    <property type="entry name" value="MUTSac"/>
    <property type="match status" value="1"/>
</dbReference>
<gene>
    <name evidence="9" type="ORF">WICPIJ_008352</name>
</gene>
<dbReference type="EMBL" id="JAEUBG010004774">
    <property type="protein sequence ID" value="KAH3680191.1"/>
    <property type="molecule type" value="Genomic_DNA"/>
</dbReference>
<dbReference type="Gene3D" id="3.40.1170.10">
    <property type="entry name" value="DNA repair protein MutS, domain I"/>
    <property type="match status" value="1"/>
</dbReference>
<dbReference type="FunFam" id="1.10.1420.10:FF:000019">
    <property type="entry name" value="DNA mismatch repair protein"/>
    <property type="match status" value="1"/>
</dbReference>
<dbReference type="InterPro" id="IPR000432">
    <property type="entry name" value="DNA_mismatch_repair_MutS_C"/>
</dbReference>
<dbReference type="GO" id="GO:0140664">
    <property type="term" value="F:ATP-dependent DNA damage sensor activity"/>
    <property type="evidence" value="ECO:0007669"/>
    <property type="project" value="InterPro"/>
</dbReference>
<dbReference type="GO" id="GO:0006298">
    <property type="term" value="P:mismatch repair"/>
    <property type="evidence" value="ECO:0007669"/>
    <property type="project" value="InterPro"/>
</dbReference>
<evidence type="ECO:0000313" key="9">
    <source>
        <dbReference type="EMBL" id="KAH3680191.1"/>
    </source>
</evidence>
<dbReference type="Proteomes" id="UP000774326">
    <property type="component" value="Unassembled WGS sequence"/>
</dbReference>
<sequence length="863" mass="96645">MQLCGVPEMSFTYWATAFISRGYKVAKVDQVETGLAKEIREENTKGAKKDVIRRELTCVLTAGTLTEEAMLSDDMATYCLSVKESPHPEDINMKTFGVSFIDTATGAIQVTQFDDDAECSRLETLMSQIRPREVVVAKGNLSSLALRIVKFNCQNNAIFNTLKPDTEFYDADITFEKISHNKYFPGENIDDLSQWPEILKEFHYTEKDTGMSSFGGLLWYLRSLKLDDSLISLGNITHYKTLKPSTNLVLDGQTLQNLEIFANSFDGTDKGTLFKLINKATTPFGKRMLRTWVVHPLMNSSEINSRLDSVEQLMSDGELRDVIESSLMKLPDLERLLARVHSGSLKLKDFTRIIEGFEQIKRMTGKLKSFELNGVLANLVRSIPAEFAEALKKWEDAFDRVVARNEDMLILNEGVEADYDESKDRIDGLEQELTAILTEYRKTFRTQQIEYKDSGKELYTIEMPASIKVPTSWTLMGSNKKTKRYWSPEVEALSKKFARAKELHSILENSLKTRMLAKFDTDYQTWQAVIVIVSKIDCLYSLASTSSSLGHPSVRPEFIDSSDHGCLDFQELRHPCFNLGVSSAKEFIPNDIQLGGDATANIGLLTGANAAGKSTVLRMTCIAVILAQIGCYVPCSSARLTPIDRIMTRLGANDNIMQGKSTFFVELSETKKILEQATPKSLLVIDELGRGGSSSDGFAIAEAVLHHLATHIQSLGFFATHYGSLYDSFKFHPEVKPLRMKILVDEKDKRITFLYKLEPGQSPGSFGMNVAKMCGIEDSIIEASEVAAESFEFTSKTRSEERQRDKVDELPLGLQSDLVRLIQSKEPVVFGNEKGSIAEGVLVYDAPVKSRVLHSIFKMIESL</sequence>
<dbReference type="InterPro" id="IPR016151">
    <property type="entry name" value="DNA_mismatch_repair_MutS_N"/>
</dbReference>
<dbReference type="InterPro" id="IPR007695">
    <property type="entry name" value="DNA_mismatch_repair_MutS-lik_N"/>
</dbReference>
<keyword evidence="7" id="KW-0175">Coiled coil</keyword>
<evidence type="ECO:0000256" key="3">
    <source>
        <dbReference type="ARBA" id="ARBA00022763"/>
    </source>
</evidence>
<dbReference type="GO" id="GO:0005524">
    <property type="term" value="F:ATP binding"/>
    <property type="evidence" value="ECO:0007669"/>
    <property type="project" value="UniProtKB-KW"/>
</dbReference>
<keyword evidence="2 6" id="KW-0547">Nucleotide-binding</keyword>
<dbReference type="Gene3D" id="3.30.420.110">
    <property type="entry name" value="MutS, connector domain"/>
    <property type="match status" value="1"/>
</dbReference>
<feature type="coiled-coil region" evidence="7">
    <location>
        <begin position="412"/>
        <end position="439"/>
    </location>
</feature>
<keyword evidence="4" id="KW-0067">ATP-binding</keyword>
<dbReference type="GO" id="GO:0030983">
    <property type="term" value="F:mismatched DNA binding"/>
    <property type="evidence" value="ECO:0007669"/>
    <property type="project" value="InterPro"/>
</dbReference>
<accession>A0A9P8TIL8</accession>
<evidence type="ECO:0000256" key="2">
    <source>
        <dbReference type="ARBA" id="ARBA00022741"/>
    </source>
</evidence>
<dbReference type="SUPFAM" id="SSF55271">
    <property type="entry name" value="DNA repair protein MutS, domain I"/>
    <property type="match status" value="1"/>
</dbReference>
<dbReference type="NCBIfam" id="NF003810">
    <property type="entry name" value="PRK05399.1"/>
    <property type="match status" value="1"/>
</dbReference>
<feature type="domain" description="DNA mismatch repair proteins mutS family" evidence="8">
    <location>
        <begin position="681"/>
        <end position="697"/>
    </location>
</feature>
<evidence type="ECO:0000256" key="6">
    <source>
        <dbReference type="RuleBase" id="RU003756"/>
    </source>
</evidence>
<dbReference type="InterPro" id="IPR007696">
    <property type="entry name" value="DNA_mismatch_repair_MutS_core"/>
</dbReference>
<dbReference type="AlphaFoldDB" id="A0A9P8TIL8"/>
<proteinExistence type="inferred from homology"/>
<dbReference type="InterPro" id="IPR036187">
    <property type="entry name" value="DNA_mismatch_repair_MutS_sf"/>
</dbReference>
<dbReference type="PROSITE" id="PS00486">
    <property type="entry name" value="DNA_MISMATCH_REPAIR_2"/>
    <property type="match status" value="1"/>
</dbReference>
<dbReference type="SUPFAM" id="SSF53150">
    <property type="entry name" value="DNA repair protein MutS, domain II"/>
    <property type="match status" value="1"/>
</dbReference>
<keyword evidence="10" id="KW-1185">Reference proteome</keyword>
<dbReference type="InterPro" id="IPR017261">
    <property type="entry name" value="DNA_mismatch_repair_MutS/MSH"/>
</dbReference>
<evidence type="ECO:0000313" key="10">
    <source>
        <dbReference type="Proteomes" id="UP000774326"/>
    </source>
</evidence>
<dbReference type="Pfam" id="PF00488">
    <property type="entry name" value="MutS_V"/>
    <property type="match status" value="1"/>
</dbReference>
<dbReference type="InterPro" id="IPR007860">
    <property type="entry name" value="DNA_mmatch_repair_MutS_con_dom"/>
</dbReference>
<dbReference type="Pfam" id="PF01624">
    <property type="entry name" value="MutS_I"/>
    <property type="match status" value="1"/>
</dbReference>
<keyword evidence="3 6" id="KW-0227">DNA damage</keyword>
<name>A0A9P8TIL8_WICPI</name>
<evidence type="ECO:0000256" key="4">
    <source>
        <dbReference type="ARBA" id="ARBA00022840"/>
    </source>
</evidence>
<dbReference type="Pfam" id="PF05188">
    <property type="entry name" value="MutS_II"/>
    <property type="match status" value="1"/>
</dbReference>
<dbReference type="GO" id="GO:0032301">
    <property type="term" value="C:MutSalpha complex"/>
    <property type="evidence" value="ECO:0007669"/>
    <property type="project" value="TreeGrafter"/>
</dbReference>
<dbReference type="Gene3D" id="3.40.50.300">
    <property type="entry name" value="P-loop containing nucleotide triphosphate hydrolases"/>
    <property type="match status" value="1"/>
</dbReference>
<dbReference type="SMART" id="SM00533">
    <property type="entry name" value="MUTSd"/>
    <property type="match status" value="1"/>
</dbReference>
<reference evidence="9" key="2">
    <citation type="submission" date="2021-01" db="EMBL/GenBank/DDBJ databases">
        <authorList>
            <person name="Schikora-Tamarit M.A."/>
        </authorList>
    </citation>
    <scope>NUCLEOTIDE SEQUENCE</scope>
    <source>
        <strain evidence="9">CBS2887</strain>
    </source>
</reference>
<dbReference type="InterPro" id="IPR036678">
    <property type="entry name" value="MutS_con_dom_sf"/>
</dbReference>
<keyword evidence="6" id="KW-0234">DNA repair</keyword>
<dbReference type="SUPFAM" id="SSF48334">
    <property type="entry name" value="DNA repair protein MutS, domain III"/>
    <property type="match status" value="1"/>
</dbReference>
<keyword evidence="5 6" id="KW-0238">DNA-binding</keyword>
<dbReference type="FunFam" id="3.40.50.300:FF:000771">
    <property type="entry name" value="DNA mismatch repair protein"/>
    <property type="match status" value="1"/>
</dbReference>
<organism evidence="9 10">
    <name type="scientific">Wickerhamomyces pijperi</name>
    <name type="common">Yeast</name>
    <name type="synonym">Pichia pijperi</name>
    <dbReference type="NCBI Taxonomy" id="599730"/>
    <lineage>
        <taxon>Eukaryota</taxon>
        <taxon>Fungi</taxon>
        <taxon>Dikarya</taxon>
        <taxon>Ascomycota</taxon>
        <taxon>Saccharomycotina</taxon>
        <taxon>Saccharomycetes</taxon>
        <taxon>Phaffomycetales</taxon>
        <taxon>Wickerhamomycetaceae</taxon>
        <taxon>Wickerhamomyces</taxon>
    </lineage>
</organism>
<evidence type="ECO:0000256" key="7">
    <source>
        <dbReference type="SAM" id="Coils"/>
    </source>
</evidence>
<dbReference type="PANTHER" id="PTHR11361:SF148">
    <property type="entry name" value="DNA MISMATCH REPAIR PROTEIN MSH6"/>
    <property type="match status" value="1"/>
</dbReference>
<dbReference type="Pfam" id="PF05192">
    <property type="entry name" value="MutS_III"/>
    <property type="match status" value="1"/>
</dbReference>
<comment type="similarity">
    <text evidence="1 6">Belongs to the DNA mismatch repair MutS family.</text>
</comment>
<dbReference type="Gene3D" id="1.10.1420.10">
    <property type="match status" value="2"/>
</dbReference>
<dbReference type="InterPro" id="IPR007861">
    <property type="entry name" value="DNA_mismatch_repair_MutS_clamp"/>
</dbReference>
<reference evidence="9" key="1">
    <citation type="journal article" date="2021" name="Open Biol.">
        <title>Shared evolutionary footprints suggest mitochondrial oxidative damage underlies multiple complex I losses in fungi.</title>
        <authorList>
            <person name="Schikora-Tamarit M.A."/>
            <person name="Marcet-Houben M."/>
            <person name="Nosek J."/>
            <person name="Gabaldon T."/>
        </authorList>
    </citation>
    <scope>NUCLEOTIDE SEQUENCE</scope>
    <source>
        <strain evidence="9">CBS2887</strain>
    </source>
</reference>
<evidence type="ECO:0000259" key="8">
    <source>
        <dbReference type="PROSITE" id="PS00486"/>
    </source>
</evidence>